<organism evidence="1 2">
    <name type="scientific">Hypholoma sublateritium (strain FD-334 SS-4)</name>
    <dbReference type="NCBI Taxonomy" id="945553"/>
    <lineage>
        <taxon>Eukaryota</taxon>
        <taxon>Fungi</taxon>
        <taxon>Dikarya</taxon>
        <taxon>Basidiomycota</taxon>
        <taxon>Agaricomycotina</taxon>
        <taxon>Agaricomycetes</taxon>
        <taxon>Agaricomycetidae</taxon>
        <taxon>Agaricales</taxon>
        <taxon>Agaricineae</taxon>
        <taxon>Strophariaceae</taxon>
        <taxon>Hypholoma</taxon>
    </lineage>
</organism>
<keyword evidence="2" id="KW-1185">Reference proteome</keyword>
<dbReference type="STRING" id="945553.A0A0D2P6W3"/>
<protein>
    <recommendedName>
        <fullName evidence="3">F-box domain-containing protein</fullName>
    </recommendedName>
</protein>
<accession>A0A0D2P6W3</accession>
<reference evidence="2" key="1">
    <citation type="submission" date="2014-04" db="EMBL/GenBank/DDBJ databases">
        <title>Evolutionary Origins and Diversification of the Mycorrhizal Mutualists.</title>
        <authorList>
            <consortium name="DOE Joint Genome Institute"/>
            <consortium name="Mycorrhizal Genomics Consortium"/>
            <person name="Kohler A."/>
            <person name="Kuo A."/>
            <person name="Nagy L.G."/>
            <person name="Floudas D."/>
            <person name="Copeland A."/>
            <person name="Barry K.W."/>
            <person name="Cichocki N."/>
            <person name="Veneault-Fourrey C."/>
            <person name="LaButti K."/>
            <person name="Lindquist E.A."/>
            <person name="Lipzen A."/>
            <person name="Lundell T."/>
            <person name="Morin E."/>
            <person name="Murat C."/>
            <person name="Riley R."/>
            <person name="Ohm R."/>
            <person name="Sun H."/>
            <person name="Tunlid A."/>
            <person name="Henrissat B."/>
            <person name="Grigoriev I.V."/>
            <person name="Hibbett D.S."/>
            <person name="Martin F."/>
        </authorList>
    </citation>
    <scope>NUCLEOTIDE SEQUENCE [LARGE SCALE GENOMIC DNA]</scope>
    <source>
        <strain evidence="2">FD-334 SS-4</strain>
    </source>
</reference>
<dbReference type="EMBL" id="KN817537">
    <property type="protein sequence ID" value="KJA24426.1"/>
    <property type="molecule type" value="Genomic_DNA"/>
</dbReference>
<evidence type="ECO:0000313" key="2">
    <source>
        <dbReference type="Proteomes" id="UP000054270"/>
    </source>
</evidence>
<evidence type="ECO:0008006" key="3">
    <source>
        <dbReference type="Google" id="ProtNLM"/>
    </source>
</evidence>
<dbReference type="Proteomes" id="UP000054270">
    <property type="component" value="Unassembled WGS sequence"/>
</dbReference>
<dbReference type="OrthoDB" id="3062952at2759"/>
<gene>
    <name evidence="1" type="ORF">HYPSUDRAFT_65632</name>
</gene>
<dbReference type="AlphaFoldDB" id="A0A0D2P6W3"/>
<evidence type="ECO:0000313" key="1">
    <source>
        <dbReference type="EMBL" id="KJA24426.1"/>
    </source>
</evidence>
<sequence length="227" mass="25257">MPIQIQSLPVELLEFVFEYIASAPSSTTSSPVKGSGVAPYRALFPFNVAATCHAWLSVLMHHGKYWDRIIIDVAEDLTPFLDALEVHKLRMASMTLHVVVFSSAGGAPYDIACEASNNALELSRVRKVHKALESFLEQCESITFDLVYQSSLPSAIGLLSNTMPSLRRLSLTCSVHDLDDSENAIAVPARAFNLQQDQQRVPQLRELTVTGVGFMELCQYPIWKYMH</sequence>
<name>A0A0D2P6W3_HYPSF</name>
<proteinExistence type="predicted"/>